<name>A0A8S5SZQ7_9CAUD</name>
<accession>A0A8S5SZQ7</accession>
<organism evidence="1">
    <name type="scientific">Caudovirales sp. ct2A51</name>
    <dbReference type="NCBI Taxonomy" id="2827630"/>
    <lineage>
        <taxon>Viruses</taxon>
        <taxon>Duplodnaviria</taxon>
        <taxon>Heunggongvirae</taxon>
        <taxon>Uroviricota</taxon>
        <taxon>Caudoviricetes</taxon>
    </lineage>
</organism>
<sequence>MSFLISRCLLYVNQIGCFLKVNHINNKNKRNSYTHNIQTTIETFPSQCAYILRYLLILTTTFNNIY</sequence>
<proteinExistence type="predicted"/>
<reference evidence="1" key="1">
    <citation type="journal article" date="2021" name="Proc. Natl. Acad. Sci. U.S.A.">
        <title>A Catalog of Tens of Thousands of Viruses from Human Metagenomes Reveals Hidden Associations with Chronic Diseases.</title>
        <authorList>
            <person name="Tisza M.J."/>
            <person name="Buck C.B."/>
        </authorList>
    </citation>
    <scope>NUCLEOTIDE SEQUENCE</scope>
    <source>
        <strain evidence="1">Ct2A51</strain>
    </source>
</reference>
<dbReference type="EMBL" id="BK032714">
    <property type="protein sequence ID" value="DAF56368.1"/>
    <property type="molecule type" value="Genomic_DNA"/>
</dbReference>
<evidence type="ECO:0000313" key="1">
    <source>
        <dbReference type="EMBL" id="DAF56368.1"/>
    </source>
</evidence>
<protein>
    <submittedName>
        <fullName evidence="1">Uncharacterized protein</fullName>
    </submittedName>
</protein>